<dbReference type="SUPFAM" id="SSF50386">
    <property type="entry name" value="STI-like"/>
    <property type="match status" value="1"/>
</dbReference>
<dbReference type="Pfam" id="PF00197">
    <property type="entry name" value="Kunitz_legume"/>
    <property type="match status" value="1"/>
</dbReference>
<name>A0A078GZZ5_BRANA</name>
<accession>A0A078GZZ5</accession>
<dbReference type="Gramene" id="CDY30812">
    <property type="protein sequence ID" value="CDY30812"/>
    <property type="gene ID" value="GSBRNA2T00046260001"/>
</dbReference>
<dbReference type="EMBL" id="LK032261">
    <property type="protein sequence ID" value="CDY30812.1"/>
    <property type="molecule type" value="Genomic_DNA"/>
</dbReference>
<evidence type="ECO:0000313" key="1">
    <source>
        <dbReference type="EMBL" id="CDY30812.1"/>
    </source>
</evidence>
<dbReference type="PaxDb" id="3708-A0A078GZZ5"/>
<dbReference type="Proteomes" id="UP000028999">
    <property type="component" value="Unassembled WGS sequence"/>
</dbReference>
<keyword evidence="2" id="KW-1185">Reference proteome</keyword>
<gene>
    <name evidence="1" type="primary">BnaC05g21880D</name>
    <name evidence="1" type="ORF">GSBRNA2T00046260001</name>
</gene>
<dbReference type="GO" id="GO:0004866">
    <property type="term" value="F:endopeptidase inhibitor activity"/>
    <property type="evidence" value="ECO:0007669"/>
    <property type="project" value="InterPro"/>
</dbReference>
<sequence length="147" mass="16365">MSSIFLVSAITITANRLLETLQFKSPIWLCPSSKIWKVDTSSSSDKNYVTTGGSSSTRESFFRIQKYGNDESTYKLLVRPPGFSNLYNYESDSVIKGIGATTGFFGAPILVLEGDNDDNNVFPVKFREVDTSTENVFAKGLRMFPTF</sequence>
<dbReference type="AlphaFoldDB" id="A0A078GZZ5"/>
<protein>
    <submittedName>
        <fullName evidence="1">BnaC05g21880D protein</fullName>
    </submittedName>
</protein>
<organism evidence="1 2">
    <name type="scientific">Brassica napus</name>
    <name type="common">Rape</name>
    <dbReference type="NCBI Taxonomy" id="3708"/>
    <lineage>
        <taxon>Eukaryota</taxon>
        <taxon>Viridiplantae</taxon>
        <taxon>Streptophyta</taxon>
        <taxon>Embryophyta</taxon>
        <taxon>Tracheophyta</taxon>
        <taxon>Spermatophyta</taxon>
        <taxon>Magnoliopsida</taxon>
        <taxon>eudicotyledons</taxon>
        <taxon>Gunneridae</taxon>
        <taxon>Pentapetalae</taxon>
        <taxon>rosids</taxon>
        <taxon>malvids</taxon>
        <taxon>Brassicales</taxon>
        <taxon>Brassicaceae</taxon>
        <taxon>Brassiceae</taxon>
        <taxon>Brassica</taxon>
    </lineage>
</organism>
<dbReference type="Gene3D" id="2.80.10.50">
    <property type="match status" value="1"/>
</dbReference>
<proteinExistence type="predicted"/>
<dbReference type="InterPro" id="IPR011065">
    <property type="entry name" value="Kunitz_inhibitor_STI-like_sf"/>
</dbReference>
<evidence type="ECO:0000313" key="2">
    <source>
        <dbReference type="Proteomes" id="UP000028999"/>
    </source>
</evidence>
<dbReference type="InterPro" id="IPR002160">
    <property type="entry name" value="Prot_inh_Kunz-lg"/>
</dbReference>
<dbReference type="STRING" id="3708.A0A078GZZ5"/>
<dbReference type="SMART" id="SM00452">
    <property type="entry name" value="STI"/>
    <property type="match status" value="1"/>
</dbReference>
<reference evidence="1 2" key="1">
    <citation type="journal article" date="2014" name="Science">
        <title>Plant genetics. Early allopolyploid evolution in the post-Neolithic Brassica napus oilseed genome.</title>
        <authorList>
            <person name="Chalhoub B."/>
            <person name="Denoeud F."/>
            <person name="Liu S."/>
            <person name="Parkin I.A."/>
            <person name="Tang H."/>
            <person name="Wang X."/>
            <person name="Chiquet J."/>
            <person name="Belcram H."/>
            <person name="Tong C."/>
            <person name="Samans B."/>
            <person name="Correa M."/>
            <person name="Da Silva C."/>
            <person name="Just J."/>
            <person name="Falentin C."/>
            <person name="Koh C.S."/>
            <person name="Le Clainche I."/>
            <person name="Bernard M."/>
            <person name="Bento P."/>
            <person name="Noel B."/>
            <person name="Labadie K."/>
            <person name="Alberti A."/>
            <person name="Charles M."/>
            <person name="Arnaud D."/>
            <person name="Guo H."/>
            <person name="Daviaud C."/>
            <person name="Alamery S."/>
            <person name="Jabbari K."/>
            <person name="Zhao M."/>
            <person name="Edger P.P."/>
            <person name="Chelaifa H."/>
            <person name="Tack D."/>
            <person name="Lassalle G."/>
            <person name="Mestiri I."/>
            <person name="Schnel N."/>
            <person name="Le Paslier M.C."/>
            <person name="Fan G."/>
            <person name="Renault V."/>
            <person name="Bayer P.E."/>
            <person name="Golicz A.A."/>
            <person name="Manoli S."/>
            <person name="Lee T.H."/>
            <person name="Thi V.H."/>
            <person name="Chalabi S."/>
            <person name="Hu Q."/>
            <person name="Fan C."/>
            <person name="Tollenaere R."/>
            <person name="Lu Y."/>
            <person name="Battail C."/>
            <person name="Shen J."/>
            <person name="Sidebottom C.H."/>
            <person name="Wang X."/>
            <person name="Canaguier A."/>
            <person name="Chauveau A."/>
            <person name="Berard A."/>
            <person name="Deniot G."/>
            <person name="Guan M."/>
            <person name="Liu Z."/>
            <person name="Sun F."/>
            <person name="Lim Y.P."/>
            <person name="Lyons E."/>
            <person name="Town C.D."/>
            <person name="Bancroft I."/>
            <person name="Wang X."/>
            <person name="Meng J."/>
            <person name="Ma J."/>
            <person name="Pires J.C."/>
            <person name="King G.J."/>
            <person name="Brunel D."/>
            <person name="Delourme R."/>
            <person name="Renard M."/>
            <person name="Aury J.M."/>
            <person name="Adams K.L."/>
            <person name="Batley J."/>
            <person name="Snowdon R.J."/>
            <person name="Tost J."/>
            <person name="Edwards D."/>
            <person name="Zhou Y."/>
            <person name="Hua W."/>
            <person name="Sharpe A.G."/>
            <person name="Paterson A.H."/>
            <person name="Guan C."/>
            <person name="Wincker P."/>
        </authorList>
    </citation>
    <scope>NUCLEOTIDE SEQUENCE [LARGE SCALE GENOMIC DNA]</scope>
    <source>
        <strain evidence="2">cv. Darmor-bzh</strain>
    </source>
</reference>